<organism evidence="1 2">
    <name type="scientific">Oedothorax gibbosus</name>
    <dbReference type="NCBI Taxonomy" id="931172"/>
    <lineage>
        <taxon>Eukaryota</taxon>
        <taxon>Metazoa</taxon>
        <taxon>Ecdysozoa</taxon>
        <taxon>Arthropoda</taxon>
        <taxon>Chelicerata</taxon>
        <taxon>Arachnida</taxon>
        <taxon>Araneae</taxon>
        <taxon>Araneomorphae</taxon>
        <taxon>Entelegynae</taxon>
        <taxon>Araneoidea</taxon>
        <taxon>Linyphiidae</taxon>
        <taxon>Erigoninae</taxon>
        <taxon>Oedothorax</taxon>
    </lineage>
</organism>
<keyword evidence="2" id="KW-1185">Reference proteome</keyword>
<dbReference type="AlphaFoldDB" id="A0AAV6UVM5"/>
<gene>
    <name evidence="1" type="ORF">JTE90_001202</name>
</gene>
<dbReference type="Proteomes" id="UP000827092">
    <property type="component" value="Unassembled WGS sequence"/>
</dbReference>
<reference evidence="1 2" key="1">
    <citation type="journal article" date="2022" name="Nat. Ecol. Evol.">
        <title>A masculinizing supergene underlies an exaggerated male reproductive morph in a spider.</title>
        <authorList>
            <person name="Hendrickx F."/>
            <person name="De Corte Z."/>
            <person name="Sonet G."/>
            <person name="Van Belleghem S.M."/>
            <person name="Kostlbacher S."/>
            <person name="Vangestel C."/>
        </authorList>
    </citation>
    <scope>NUCLEOTIDE SEQUENCE [LARGE SCALE GENOMIC DNA]</scope>
    <source>
        <strain evidence="1">W744_W776</strain>
    </source>
</reference>
<proteinExistence type="predicted"/>
<sequence>MQWIVPFQTRPTHALISHQNSNHGRPERANYPPCWNEDVNRLQAPHPIGQQGGRIPNRKRFHLSRGFSPEPPLPLFKFFSR</sequence>
<comment type="caution">
    <text evidence="1">The sequence shown here is derived from an EMBL/GenBank/DDBJ whole genome shotgun (WGS) entry which is preliminary data.</text>
</comment>
<dbReference type="EMBL" id="JAFNEN010000258">
    <property type="protein sequence ID" value="KAG8187828.1"/>
    <property type="molecule type" value="Genomic_DNA"/>
</dbReference>
<evidence type="ECO:0000313" key="1">
    <source>
        <dbReference type="EMBL" id="KAG8187828.1"/>
    </source>
</evidence>
<evidence type="ECO:0000313" key="2">
    <source>
        <dbReference type="Proteomes" id="UP000827092"/>
    </source>
</evidence>
<accession>A0AAV6UVM5</accession>
<protein>
    <submittedName>
        <fullName evidence="1">Uncharacterized protein</fullName>
    </submittedName>
</protein>
<name>A0AAV6UVM5_9ARAC</name>